<gene>
    <name evidence="1" type="ORF">OCTVUL_1B006765</name>
</gene>
<dbReference type="AlphaFoldDB" id="A0AA36BRX3"/>
<keyword evidence="2" id="KW-1185">Reference proteome</keyword>
<dbReference type="SUPFAM" id="SSF52540">
    <property type="entry name" value="P-loop containing nucleoside triphosphate hydrolases"/>
    <property type="match status" value="1"/>
</dbReference>
<dbReference type="Proteomes" id="UP001162480">
    <property type="component" value="Chromosome 23"/>
</dbReference>
<name>A0AA36BRX3_OCTVU</name>
<dbReference type="Gene3D" id="1.25.40.10">
    <property type="entry name" value="Tetratricopeptide repeat domain"/>
    <property type="match status" value="1"/>
</dbReference>
<dbReference type="InterPro" id="IPR011990">
    <property type="entry name" value="TPR-like_helical_dom_sf"/>
</dbReference>
<dbReference type="SUPFAM" id="SSF48452">
    <property type="entry name" value="TPR-like"/>
    <property type="match status" value="1"/>
</dbReference>
<dbReference type="InterPro" id="IPR027417">
    <property type="entry name" value="P-loop_NTPase"/>
</dbReference>
<dbReference type="InterPro" id="IPR019734">
    <property type="entry name" value="TPR_rpt"/>
</dbReference>
<dbReference type="SMART" id="SM00028">
    <property type="entry name" value="TPR"/>
    <property type="match status" value="3"/>
</dbReference>
<evidence type="ECO:0000313" key="1">
    <source>
        <dbReference type="EMBL" id="CAI9739473.1"/>
    </source>
</evidence>
<accession>A0AA36BRX3</accession>
<evidence type="ECO:0000313" key="2">
    <source>
        <dbReference type="Proteomes" id="UP001162480"/>
    </source>
</evidence>
<proteinExistence type="predicted"/>
<protein>
    <submittedName>
        <fullName evidence="1">XP_029656816.1uncharacterized protein LOC115230831 isoform X2</fullName>
    </submittedName>
</protein>
<sequence length="785" mass="90063">METQLGSSESKMLPELFREHHKKMIDDLRKAITSYITIIQIYGLCFVGKTELIKQVLKVVKTETSREVQYFCCKTNYVDCQNLGKLKRGNIIVFDHFDTLLPTKRSEELEFMRNSSITFPETTFILVFRGLEPLLTNELCTKEFQVLPLGKSKARELFDCEFSSNLPSSCEGLVNTLLDWCCGFPLMILKLAKTLSLFPNEKGVEDCFEKFEIPDRYFKYIKGMLKRRSQPVKKLLAILSHSDVQFSYDYLQRAAERANCSKNSLENPSHVIKKSGLLIENEDQTYSLQPVIRQAYSQLWPDNQSTGQPVNQSLVNQSFYSVRSSCLARLNFNQMTGEIFLTAASYFQDNKFQQVHNILADHKHTILTLFGKVLHGPDGDCLYFQNLYALCEKAGKIISLHPNRAVSFYQCCYDMSCLFGSKGEQAFLQYKIGQSLIKHSVDRNLSKGEEFCKKALGTLQTLKDNFKIINVYTTLAMISYWKGSWNDARRYCEAAIGIEIDDRSAKEEKFAKTFCRSILAYNYMCQGLIAKGIAIADELVVDPVCQSHPTFGIIISTLAWSYYLKGIKDFALDLYKKSLAVLKENNLEKNRWVVPMCYIADLESDLKREHRRSLKKIYDAEMYQKESCIKHVNFHRINLVKAKIHLRIGNLLVAMNTLVDAENDMTKSGSLHYILVDIQIWLAHCYLINGQTDLATKKFEESYKSLEQLKHPCDNSCKTIARNHLTNPSNCLDVADCDICLNLKEHNRQVKLLEEEEHLGNGMRCLSASESSNECRFPQCESGRH</sequence>
<dbReference type="EMBL" id="OX597836">
    <property type="protein sequence ID" value="CAI9739473.1"/>
    <property type="molecule type" value="Genomic_DNA"/>
</dbReference>
<reference evidence="1" key="1">
    <citation type="submission" date="2023-08" db="EMBL/GenBank/DDBJ databases">
        <authorList>
            <person name="Alioto T."/>
            <person name="Alioto T."/>
            <person name="Gomez Garrido J."/>
        </authorList>
    </citation>
    <scope>NUCLEOTIDE SEQUENCE</scope>
</reference>
<organism evidence="1 2">
    <name type="scientific">Octopus vulgaris</name>
    <name type="common">Common octopus</name>
    <dbReference type="NCBI Taxonomy" id="6645"/>
    <lineage>
        <taxon>Eukaryota</taxon>
        <taxon>Metazoa</taxon>
        <taxon>Spiralia</taxon>
        <taxon>Lophotrochozoa</taxon>
        <taxon>Mollusca</taxon>
        <taxon>Cephalopoda</taxon>
        <taxon>Coleoidea</taxon>
        <taxon>Octopodiformes</taxon>
        <taxon>Octopoda</taxon>
        <taxon>Incirrata</taxon>
        <taxon>Octopodidae</taxon>
        <taxon>Octopus</taxon>
    </lineage>
</organism>